<dbReference type="KEGG" id="sla:SERLADRAFT_394945"/>
<dbReference type="HOGENOM" id="CLU_2456132_0_0_1"/>
<dbReference type="GeneID" id="18811705"/>
<reference evidence="1" key="1">
    <citation type="submission" date="2011-04" db="EMBL/GenBank/DDBJ databases">
        <title>Evolution of plant cell wall degrading machinery underlies the functional diversity of forest fungi.</title>
        <authorList>
            <consortium name="US DOE Joint Genome Institute (JGI-PGF)"/>
            <person name="Eastwood D.C."/>
            <person name="Floudas D."/>
            <person name="Binder M."/>
            <person name="Majcherczyk A."/>
            <person name="Schneider P."/>
            <person name="Aerts A."/>
            <person name="Asiegbu F.O."/>
            <person name="Baker S.E."/>
            <person name="Barry K."/>
            <person name="Bendiksby M."/>
            <person name="Blumentritt M."/>
            <person name="Coutinho P.M."/>
            <person name="Cullen D."/>
            <person name="Cullen D."/>
            <person name="Gathman A."/>
            <person name="Goodell B."/>
            <person name="Henrissat B."/>
            <person name="Ihrmark K."/>
            <person name="Kauserud H."/>
            <person name="Kohler A."/>
            <person name="LaButti K."/>
            <person name="Lapidus A."/>
            <person name="Lavin J.L."/>
            <person name="Lee Y.-H."/>
            <person name="Lindquist E."/>
            <person name="Lilly W."/>
            <person name="Lucas S."/>
            <person name="Morin E."/>
            <person name="Murat C."/>
            <person name="Oguiza J.A."/>
            <person name="Park J."/>
            <person name="Pisabarro A.G."/>
            <person name="Riley R."/>
            <person name="Rosling A."/>
            <person name="Salamov A."/>
            <person name="Schmidt O."/>
            <person name="Schmutz J."/>
            <person name="Skrede I."/>
            <person name="Stenlid J."/>
            <person name="Wiebenga A."/>
            <person name="Xie X."/>
            <person name="Kues U."/>
            <person name="Hibbett D.S."/>
            <person name="Hoffmeister D."/>
            <person name="Hogberg N."/>
            <person name="Martin F."/>
            <person name="Grigoriev I.V."/>
            <person name="Watkinson S.C."/>
        </authorList>
    </citation>
    <scope>NUCLEOTIDE SEQUENCE</scope>
    <source>
        <strain evidence="1">S7.9</strain>
    </source>
</reference>
<dbReference type="Proteomes" id="UP000008064">
    <property type="component" value="Unassembled WGS sequence"/>
</dbReference>
<dbReference type="AlphaFoldDB" id="F8P3S3"/>
<evidence type="ECO:0000313" key="1">
    <source>
        <dbReference type="EMBL" id="EGO22172.1"/>
    </source>
</evidence>
<dbReference type="EMBL" id="GL945437">
    <property type="protein sequence ID" value="EGO22172.1"/>
    <property type="molecule type" value="Genomic_DNA"/>
</dbReference>
<proteinExistence type="predicted"/>
<accession>F8P3S3</accession>
<organism>
    <name type="scientific">Serpula lacrymans var. lacrymans (strain S7.9)</name>
    <name type="common">Dry rot fungus</name>
    <dbReference type="NCBI Taxonomy" id="578457"/>
    <lineage>
        <taxon>Eukaryota</taxon>
        <taxon>Fungi</taxon>
        <taxon>Dikarya</taxon>
        <taxon>Basidiomycota</taxon>
        <taxon>Agaricomycotina</taxon>
        <taxon>Agaricomycetes</taxon>
        <taxon>Agaricomycetidae</taxon>
        <taxon>Boletales</taxon>
        <taxon>Coniophorineae</taxon>
        <taxon>Serpulaceae</taxon>
        <taxon>Serpula</taxon>
    </lineage>
</organism>
<protein>
    <submittedName>
        <fullName evidence="1">Uncharacterized protein</fullName>
    </submittedName>
</protein>
<name>F8P3S3_SERL9</name>
<sequence length="89" mass="10162">MIGSVNAWSSCKNDRIACAVAVVNKMMLAMRSILLELLRRCSPCRFNSMKKQQQKSTKLDSYELHSIHVDVKVTSLRKSVQHVSFIHLD</sequence>
<dbReference type="RefSeq" id="XP_007320710.1">
    <property type="nucleotide sequence ID" value="XM_007320648.1"/>
</dbReference>
<gene>
    <name evidence="1" type="ORF">SERLADRAFT_394945</name>
</gene>